<evidence type="ECO:0000259" key="3">
    <source>
        <dbReference type="Pfam" id="PF00850"/>
    </source>
</evidence>
<dbReference type="GO" id="GO:0040029">
    <property type="term" value="P:epigenetic regulation of gene expression"/>
    <property type="evidence" value="ECO:0007669"/>
    <property type="project" value="TreeGrafter"/>
</dbReference>
<dbReference type="PANTHER" id="PTHR10625:SF19">
    <property type="entry name" value="HISTONE DEACETYLASE 12"/>
    <property type="match status" value="1"/>
</dbReference>
<dbReference type="RefSeq" id="WP_109906799.1">
    <property type="nucleotide sequence ID" value="NZ_QGLE01000008.1"/>
</dbReference>
<evidence type="ECO:0000256" key="1">
    <source>
        <dbReference type="ARBA" id="ARBA00005947"/>
    </source>
</evidence>
<comment type="caution">
    <text evidence="4">The sequence shown here is derived from an EMBL/GenBank/DDBJ whole genome shotgun (WGS) entry which is preliminary data.</text>
</comment>
<proteinExistence type="inferred from homology"/>
<dbReference type="InterPro" id="IPR023696">
    <property type="entry name" value="Ureohydrolase_dom_sf"/>
</dbReference>
<reference evidence="4 5" key="1">
    <citation type="submission" date="2018-05" db="EMBL/GenBank/DDBJ databases">
        <title>Zavarzinia sp. HR-AS.</title>
        <authorList>
            <person name="Lee Y."/>
            <person name="Jeon C.O."/>
        </authorList>
    </citation>
    <scope>NUCLEOTIDE SEQUENCE [LARGE SCALE GENOMIC DNA]</scope>
    <source>
        <strain evidence="4 5">HR-AS</strain>
    </source>
</reference>
<dbReference type="GO" id="GO:0004407">
    <property type="term" value="F:histone deacetylase activity"/>
    <property type="evidence" value="ECO:0007669"/>
    <property type="project" value="InterPro"/>
</dbReference>
<dbReference type="InterPro" id="IPR037138">
    <property type="entry name" value="His_deacetylse_dom_sf"/>
</dbReference>
<protein>
    <submittedName>
        <fullName evidence="4">Histone deacetylase</fullName>
    </submittedName>
</protein>
<dbReference type="Gene3D" id="3.40.800.20">
    <property type="entry name" value="Histone deacetylase domain"/>
    <property type="match status" value="1"/>
</dbReference>
<accession>A0A317E3A1</accession>
<dbReference type="InterPro" id="IPR000286">
    <property type="entry name" value="HDACs"/>
</dbReference>
<keyword evidence="5" id="KW-1185">Reference proteome</keyword>
<dbReference type="PRINTS" id="PR01270">
    <property type="entry name" value="HDASUPER"/>
</dbReference>
<dbReference type="Pfam" id="PF00850">
    <property type="entry name" value="Hist_deacetyl"/>
    <property type="match status" value="1"/>
</dbReference>
<dbReference type="EMBL" id="QGLE01000008">
    <property type="protein sequence ID" value="PWR21121.1"/>
    <property type="molecule type" value="Genomic_DNA"/>
</dbReference>
<dbReference type="GO" id="GO:0016787">
    <property type="term" value="F:hydrolase activity"/>
    <property type="evidence" value="ECO:0007669"/>
    <property type="project" value="UniProtKB-KW"/>
</dbReference>
<comment type="similarity">
    <text evidence="1">Belongs to the histone deacetylase family.</text>
</comment>
<name>A0A317E3A1_9PROT</name>
<gene>
    <name evidence="4" type="ORF">DKG74_14035</name>
</gene>
<dbReference type="InterPro" id="IPR023801">
    <property type="entry name" value="His_deacetylse_dom"/>
</dbReference>
<dbReference type="Proteomes" id="UP000245461">
    <property type="component" value="Unassembled WGS sequence"/>
</dbReference>
<organism evidence="4 5">
    <name type="scientific">Zavarzinia aquatilis</name>
    <dbReference type="NCBI Taxonomy" id="2211142"/>
    <lineage>
        <taxon>Bacteria</taxon>
        <taxon>Pseudomonadati</taxon>
        <taxon>Pseudomonadota</taxon>
        <taxon>Alphaproteobacteria</taxon>
        <taxon>Rhodospirillales</taxon>
        <taxon>Zavarziniaceae</taxon>
        <taxon>Zavarzinia</taxon>
    </lineage>
</organism>
<dbReference type="AlphaFoldDB" id="A0A317E3A1"/>
<sequence>MGSSAALVPATEGRKALPLVHHQGYAPALPAGHRFPMAKFAALFDELKASGLARTGNTHVPAPATREQLIRVHDAAYVDAVLARAVPPAVERRIGLPVDDGVARRALLANGGTLLAARLALRHGIACNTAGGSHHARKATGAGFCVFNDVAVAIRALQAEGAIARALIVDLDVHQGDGTAEIFADDPSVFTLSVHCGANFPVRKEASCLDVDLAPGTGDEAYLAALAPALDTAFGSGRFDLVFYNAGVDVHGEDRLGHLALTDEGIARRDALVIGRARTLGLPLAGVIGGGYMNDIAALARRHALLHHAAESALNDAVAKRAQAV</sequence>
<evidence type="ECO:0000313" key="5">
    <source>
        <dbReference type="Proteomes" id="UP000245461"/>
    </source>
</evidence>
<dbReference type="OrthoDB" id="9808367at2"/>
<feature type="domain" description="Histone deacetylase" evidence="3">
    <location>
        <begin position="33"/>
        <end position="301"/>
    </location>
</feature>
<evidence type="ECO:0000313" key="4">
    <source>
        <dbReference type="EMBL" id="PWR21121.1"/>
    </source>
</evidence>
<dbReference type="PANTHER" id="PTHR10625">
    <property type="entry name" value="HISTONE DEACETYLASE HDAC1-RELATED"/>
    <property type="match status" value="1"/>
</dbReference>
<keyword evidence="2" id="KW-0378">Hydrolase</keyword>
<dbReference type="InterPro" id="IPR044150">
    <property type="entry name" value="HDAC_classIV"/>
</dbReference>
<dbReference type="CDD" id="cd09993">
    <property type="entry name" value="HDAC_classIV"/>
    <property type="match status" value="1"/>
</dbReference>
<dbReference type="SUPFAM" id="SSF52768">
    <property type="entry name" value="Arginase/deacetylase"/>
    <property type="match status" value="1"/>
</dbReference>
<evidence type="ECO:0000256" key="2">
    <source>
        <dbReference type="ARBA" id="ARBA00022801"/>
    </source>
</evidence>